<dbReference type="Proteomes" id="UP000236161">
    <property type="component" value="Unassembled WGS sequence"/>
</dbReference>
<protein>
    <submittedName>
        <fullName evidence="4">Pentatricopeptide repeat-containing protein</fullName>
    </submittedName>
</protein>
<keyword evidence="1" id="KW-0677">Repeat</keyword>
<dbReference type="PANTHER" id="PTHR47932">
    <property type="entry name" value="ATPASE EXPRESSION PROTEIN 3"/>
    <property type="match status" value="1"/>
</dbReference>
<name>A0A2I0A1W5_9ASPA</name>
<evidence type="ECO:0000256" key="2">
    <source>
        <dbReference type="PROSITE-ProRule" id="PRU00708"/>
    </source>
</evidence>
<accession>A0A2I0A1W5</accession>
<dbReference type="Pfam" id="PF12854">
    <property type="entry name" value="PPR_1"/>
    <property type="match status" value="1"/>
</dbReference>
<evidence type="ECO:0000313" key="5">
    <source>
        <dbReference type="Proteomes" id="UP000236161"/>
    </source>
</evidence>
<dbReference type="InterPro" id="IPR002885">
    <property type="entry name" value="PPR_rpt"/>
</dbReference>
<keyword evidence="3" id="KW-0732">Signal</keyword>
<feature type="chain" id="PRO_5014120760" evidence="3">
    <location>
        <begin position="27"/>
        <end position="247"/>
    </location>
</feature>
<evidence type="ECO:0000313" key="4">
    <source>
        <dbReference type="EMBL" id="PKA49536.1"/>
    </source>
</evidence>
<reference evidence="4 5" key="1">
    <citation type="journal article" date="2017" name="Nature">
        <title>The Apostasia genome and the evolution of orchids.</title>
        <authorList>
            <person name="Zhang G.Q."/>
            <person name="Liu K.W."/>
            <person name="Li Z."/>
            <person name="Lohaus R."/>
            <person name="Hsiao Y.Y."/>
            <person name="Niu S.C."/>
            <person name="Wang J.Y."/>
            <person name="Lin Y.C."/>
            <person name="Xu Q."/>
            <person name="Chen L.J."/>
            <person name="Yoshida K."/>
            <person name="Fujiwara S."/>
            <person name="Wang Z.W."/>
            <person name="Zhang Y.Q."/>
            <person name="Mitsuda N."/>
            <person name="Wang M."/>
            <person name="Liu G.H."/>
            <person name="Pecoraro L."/>
            <person name="Huang H.X."/>
            <person name="Xiao X.J."/>
            <person name="Lin M."/>
            <person name="Wu X.Y."/>
            <person name="Wu W.L."/>
            <person name="Chen Y.Y."/>
            <person name="Chang S.B."/>
            <person name="Sakamoto S."/>
            <person name="Ohme-Takagi M."/>
            <person name="Yagi M."/>
            <person name="Zeng S.J."/>
            <person name="Shen C.Y."/>
            <person name="Yeh C.M."/>
            <person name="Luo Y.B."/>
            <person name="Tsai W.C."/>
            <person name="Van de Peer Y."/>
            <person name="Liu Z.J."/>
        </authorList>
    </citation>
    <scope>NUCLEOTIDE SEQUENCE [LARGE SCALE GENOMIC DNA]</scope>
    <source>
        <strain evidence="5">cv. Shenzhen</strain>
        <tissue evidence="4">Stem</tissue>
    </source>
</reference>
<evidence type="ECO:0000256" key="1">
    <source>
        <dbReference type="ARBA" id="ARBA00022737"/>
    </source>
</evidence>
<feature type="repeat" description="PPR" evidence="2">
    <location>
        <begin position="155"/>
        <end position="189"/>
    </location>
</feature>
<dbReference type="STRING" id="1088818.A0A2I0A1W5"/>
<dbReference type="EMBL" id="KZ452037">
    <property type="protein sequence ID" value="PKA49536.1"/>
    <property type="molecule type" value="Genomic_DNA"/>
</dbReference>
<dbReference type="GO" id="GO:0003729">
    <property type="term" value="F:mRNA binding"/>
    <property type="evidence" value="ECO:0007669"/>
    <property type="project" value="TreeGrafter"/>
</dbReference>
<proteinExistence type="predicted"/>
<dbReference type="InterPro" id="IPR011990">
    <property type="entry name" value="TPR-like_helical_dom_sf"/>
</dbReference>
<dbReference type="PROSITE" id="PS51375">
    <property type="entry name" value="PPR"/>
    <property type="match status" value="1"/>
</dbReference>
<organism evidence="4 5">
    <name type="scientific">Apostasia shenzhenica</name>
    <dbReference type="NCBI Taxonomy" id="1088818"/>
    <lineage>
        <taxon>Eukaryota</taxon>
        <taxon>Viridiplantae</taxon>
        <taxon>Streptophyta</taxon>
        <taxon>Embryophyta</taxon>
        <taxon>Tracheophyta</taxon>
        <taxon>Spermatophyta</taxon>
        <taxon>Magnoliopsida</taxon>
        <taxon>Liliopsida</taxon>
        <taxon>Asparagales</taxon>
        <taxon>Orchidaceae</taxon>
        <taxon>Apostasioideae</taxon>
        <taxon>Apostasia</taxon>
    </lineage>
</organism>
<feature type="signal peptide" evidence="3">
    <location>
        <begin position="1"/>
        <end position="26"/>
    </location>
</feature>
<dbReference type="AlphaFoldDB" id="A0A2I0A1W5"/>
<dbReference type="PANTHER" id="PTHR47932:SF62">
    <property type="entry name" value="EXPRESSED PROTEIN"/>
    <property type="match status" value="1"/>
</dbReference>
<gene>
    <name evidence="4" type="ORF">AXF42_Ash004076</name>
</gene>
<dbReference type="OrthoDB" id="1938089at2759"/>
<sequence length="247" mass="27149">MRALARFLRFLPTPFSTSFLLVPSAASSSFSPDTPPSPASAILTDAELAELRHLLPGLCDAGHPLDAVRLLDAALLTAPSLSALPLPDLADRLSSLPDMSGTMALLTALRYHPRRPSPLPFCSLFLSAYFRCRRLREAAKVFAWLCRADSPCRPDIEIYKTAILGFCERGMALEAVKVVREMVNDGMIPAEEFRILVCHSLLREARVTEAQELDSVIRTAGESDTGNRDGIDAVAKLLDRTIRSWEE</sequence>
<keyword evidence="5" id="KW-1185">Reference proteome</keyword>
<dbReference type="NCBIfam" id="TIGR00756">
    <property type="entry name" value="PPR"/>
    <property type="match status" value="1"/>
</dbReference>
<dbReference type="Gene3D" id="1.25.40.10">
    <property type="entry name" value="Tetratricopeptide repeat domain"/>
    <property type="match status" value="1"/>
</dbReference>
<evidence type="ECO:0000256" key="3">
    <source>
        <dbReference type="SAM" id="SignalP"/>
    </source>
</evidence>